<feature type="transmembrane region" description="Helical" evidence="1">
    <location>
        <begin position="37"/>
        <end position="60"/>
    </location>
</feature>
<keyword evidence="1" id="KW-0472">Membrane</keyword>
<reference evidence="2 3" key="1">
    <citation type="journal article" date="2016" name="J. Microbiol.">
        <title>Dankookia rubra gen. nov., sp. nov., an alphaproteobacterium isolated from sediment of a shallow stream.</title>
        <authorList>
            <person name="Kim W.H."/>
            <person name="Kim D.H."/>
            <person name="Kang K."/>
            <person name="Ahn T.Y."/>
        </authorList>
    </citation>
    <scope>NUCLEOTIDE SEQUENCE [LARGE SCALE GENOMIC DNA]</scope>
    <source>
        <strain evidence="2 3">JCM30602</strain>
    </source>
</reference>
<feature type="transmembrane region" description="Helical" evidence="1">
    <location>
        <begin position="125"/>
        <end position="145"/>
    </location>
</feature>
<feature type="transmembrane region" description="Helical" evidence="1">
    <location>
        <begin position="290"/>
        <end position="311"/>
    </location>
</feature>
<sequence length="353" mass="36672">MTPQAWLRGHAGRLVLAGMVGTALLALWGVAAPGVALAGWLVAFAFWFGLALGAHALLAVHALTGGRWLAPLFPVLAPAVASMPAFALLALPLLLGAAALWPWAADPAAVTSPGVAQWYLNLPGFALRGAVLLAGWSIFGLLLVGSGARRPAVAAPAMVFHGVAVSVFGLDWLLSLDPDFRSSAFGMALGVTQVLAALAWAALLEPEPADFRGKAGDLARLMMAAALGAIYLGFAEYLVAWYGNLPHKAAWYLRREALPWIRLEAAAVALSAILPVATLLPTVMRRSPRVLAWVGMGVLAGIWCHLVTLVGPQFGPWAVGSAALGTFGMGGIWLGLTGGPFAARLTREVPHGA</sequence>
<dbReference type="EMBL" id="SMSJ01000030">
    <property type="protein sequence ID" value="TDH60880.1"/>
    <property type="molecule type" value="Genomic_DNA"/>
</dbReference>
<dbReference type="PANTHER" id="PTHR43044:SF1">
    <property type="entry name" value="QUINOL:CYTOCHROME C OXIDOREDUCTASE QUINONE-BINDING SUBUNIT 2"/>
    <property type="match status" value="1"/>
</dbReference>
<feature type="transmembrane region" description="Helical" evidence="1">
    <location>
        <begin position="218"/>
        <end position="240"/>
    </location>
</feature>
<evidence type="ECO:0000256" key="1">
    <source>
        <dbReference type="SAM" id="Phobius"/>
    </source>
</evidence>
<dbReference type="RefSeq" id="WP_133290358.1">
    <property type="nucleotide sequence ID" value="NZ_SMSJ01000030.1"/>
</dbReference>
<feature type="transmembrane region" description="Helical" evidence="1">
    <location>
        <begin position="152"/>
        <end position="173"/>
    </location>
</feature>
<dbReference type="PANTHER" id="PTHR43044">
    <property type="match status" value="1"/>
</dbReference>
<evidence type="ECO:0000313" key="2">
    <source>
        <dbReference type="EMBL" id="TDH60880.1"/>
    </source>
</evidence>
<feature type="transmembrane region" description="Helical" evidence="1">
    <location>
        <begin position="317"/>
        <end position="336"/>
    </location>
</feature>
<protein>
    <submittedName>
        <fullName evidence="2">Uncharacterized protein</fullName>
    </submittedName>
</protein>
<accession>A0A4R5QCK6</accession>
<keyword evidence="1" id="KW-0812">Transmembrane</keyword>
<dbReference type="AlphaFoldDB" id="A0A4R5QCK6"/>
<gene>
    <name evidence="2" type="ORF">E2C06_19880</name>
</gene>
<name>A0A4R5QCK6_9PROT</name>
<feature type="transmembrane region" description="Helical" evidence="1">
    <location>
        <begin position="185"/>
        <end position="206"/>
    </location>
</feature>
<dbReference type="Proteomes" id="UP000295096">
    <property type="component" value="Unassembled WGS sequence"/>
</dbReference>
<proteinExistence type="predicted"/>
<keyword evidence="1" id="KW-1133">Transmembrane helix</keyword>
<keyword evidence="3" id="KW-1185">Reference proteome</keyword>
<feature type="transmembrane region" description="Helical" evidence="1">
    <location>
        <begin position="12"/>
        <end position="31"/>
    </location>
</feature>
<feature type="transmembrane region" description="Helical" evidence="1">
    <location>
        <begin position="260"/>
        <end position="283"/>
    </location>
</feature>
<organism evidence="2 3">
    <name type="scientific">Dankookia rubra</name>
    <dbReference type="NCBI Taxonomy" id="1442381"/>
    <lineage>
        <taxon>Bacteria</taxon>
        <taxon>Pseudomonadati</taxon>
        <taxon>Pseudomonadota</taxon>
        <taxon>Alphaproteobacteria</taxon>
        <taxon>Acetobacterales</taxon>
        <taxon>Roseomonadaceae</taxon>
        <taxon>Dankookia</taxon>
    </lineage>
</organism>
<comment type="caution">
    <text evidence="2">The sequence shown here is derived from an EMBL/GenBank/DDBJ whole genome shotgun (WGS) entry which is preliminary data.</text>
</comment>
<dbReference type="OrthoDB" id="140980at2"/>
<feature type="transmembrane region" description="Helical" evidence="1">
    <location>
        <begin position="72"/>
        <end position="105"/>
    </location>
</feature>
<evidence type="ECO:0000313" key="3">
    <source>
        <dbReference type="Proteomes" id="UP000295096"/>
    </source>
</evidence>